<dbReference type="RefSeq" id="WP_087136178.1">
    <property type="nucleotide sequence ID" value="NZ_FUKR01000017.1"/>
</dbReference>
<dbReference type="Gene3D" id="3.90.960.10">
    <property type="entry name" value="YbaK/aminoacyl-tRNA synthetase-associated domain"/>
    <property type="match status" value="1"/>
</dbReference>
<proteinExistence type="inferred from homology"/>
<evidence type="ECO:0000256" key="4">
    <source>
        <dbReference type="PIRNR" id="PIRNR006181"/>
    </source>
</evidence>
<keyword evidence="7" id="KW-1185">Reference proteome</keyword>
<dbReference type="CDD" id="cd00002">
    <property type="entry name" value="YbaK_deacylase"/>
    <property type="match status" value="1"/>
</dbReference>
<evidence type="ECO:0000259" key="5">
    <source>
        <dbReference type="Pfam" id="PF04073"/>
    </source>
</evidence>
<evidence type="ECO:0000256" key="2">
    <source>
        <dbReference type="ARBA" id="ARBA00022917"/>
    </source>
</evidence>
<keyword evidence="2 4" id="KW-0648">Protein biosynthesis</keyword>
<dbReference type="OrthoDB" id="9809296at2"/>
<dbReference type="Pfam" id="PF04073">
    <property type="entry name" value="tRNA_edit"/>
    <property type="match status" value="1"/>
</dbReference>
<dbReference type="PANTHER" id="PTHR30411">
    <property type="entry name" value="CYTOPLASMIC PROTEIN"/>
    <property type="match status" value="1"/>
</dbReference>
<dbReference type="EC" id="4.2.-.-" evidence="4"/>
<dbReference type="AlphaFoldDB" id="A0A1R4INM3"/>
<evidence type="ECO:0000256" key="1">
    <source>
        <dbReference type="ARBA" id="ARBA00009798"/>
    </source>
</evidence>
<dbReference type="InterPro" id="IPR004369">
    <property type="entry name" value="Prolyl-tRNA_editing_YbaK/EbsC"/>
</dbReference>
<name>A0A1R4INM3_9MICO</name>
<dbReference type="InterPro" id="IPR007214">
    <property type="entry name" value="YbaK/aa-tRNA-synth-assoc-dom"/>
</dbReference>
<dbReference type="SUPFAM" id="SSF55826">
    <property type="entry name" value="YbaK/ProRS associated domain"/>
    <property type="match status" value="1"/>
</dbReference>
<evidence type="ECO:0000313" key="6">
    <source>
        <dbReference type="EMBL" id="SJN21471.1"/>
    </source>
</evidence>
<gene>
    <name evidence="6" type="ORF">FM119_02805</name>
</gene>
<feature type="domain" description="YbaK/aminoacyl-tRNA synthetase-associated" evidence="5">
    <location>
        <begin position="39"/>
        <end position="151"/>
    </location>
</feature>
<comment type="similarity">
    <text evidence="1 4">Belongs to the prolyl-tRNA editing family. YbaK/EbsC subfamily.</text>
</comment>
<keyword evidence="3 4" id="KW-0456">Lyase</keyword>
<dbReference type="GO" id="GO:0002161">
    <property type="term" value="F:aminoacyl-tRNA deacylase activity"/>
    <property type="evidence" value="ECO:0007669"/>
    <property type="project" value="InterPro"/>
</dbReference>
<dbReference type="Proteomes" id="UP000196778">
    <property type="component" value="Unassembled WGS sequence"/>
</dbReference>
<accession>A0A1R4INM3</accession>
<evidence type="ECO:0000313" key="7">
    <source>
        <dbReference type="Proteomes" id="UP000196778"/>
    </source>
</evidence>
<protein>
    <recommendedName>
        <fullName evidence="4">Cys-tRNA(Pro)/Cys-tRNA(Cys) deacylase</fullName>
        <ecNumber evidence="4">4.2.-.-</ecNumber>
    </recommendedName>
</protein>
<dbReference type="GO" id="GO:0006412">
    <property type="term" value="P:translation"/>
    <property type="evidence" value="ECO:0007669"/>
    <property type="project" value="UniProtKB-KW"/>
</dbReference>
<dbReference type="PIRSF" id="PIRSF006181">
    <property type="entry name" value="EbsC_YbaK"/>
    <property type="match status" value="1"/>
</dbReference>
<dbReference type="InterPro" id="IPR036754">
    <property type="entry name" value="YbaK/aa-tRNA-synt-asso_dom_sf"/>
</dbReference>
<sequence length="164" mass="16504">MGRRTPTGTPALAALTAAGTPHRVHEYRHDPASALSFGAEAAAALGVDPALVFKTLIAAADGALVVAVVPVLGSLDLKALAHAVGAKRAELADPARAERSSGYVRGGISPIGQRTPLPTVIDDSANGVPSVFVSAGRRGQDVELAADDLAALTSAVFAPIARRG</sequence>
<dbReference type="PANTHER" id="PTHR30411:SF0">
    <property type="entry name" value="CYS-TRNA(PRO)_CYS-TRNA(CYS) DEACYLASE YBAK"/>
    <property type="match status" value="1"/>
</dbReference>
<dbReference type="GO" id="GO:0016829">
    <property type="term" value="F:lyase activity"/>
    <property type="evidence" value="ECO:0007669"/>
    <property type="project" value="UniProtKB-KW"/>
</dbReference>
<organism evidence="6 7">
    <name type="scientific">Mycetocola reblochoni REB411</name>
    <dbReference type="NCBI Taxonomy" id="1255698"/>
    <lineage>
        <taxon>Bacteria</taxon>
        <taxon>Bacillati</taxon>
        <taxon>Actinomycetota</taxon>
        <taxon>Actinomycetes</taxon>
        <taxon>Micrococcales</taxon>
        <taxon>Microbacteriaceae</taxon>
        <taxon>Mycetocola</taxon>
    </lineage>
</organism>
<dbReference type="EMBL" id="FUKR01000017">
    <property type="protein sequence ID" value="SJN21471.1"/>
    <property type="molecule type" value="Genomic_DNA"/>
</dbReference>
<evidence type="ECO:0000256" key="3">
    <source>
        <dbReference type="ARBA" id="ARBA00023239"/>
    </source>
</evidence>
<reference evidence="7" key="1">
    <citation type="submission" date="2017-02" db="EMBL/GenBank/DDBJ databases">
        <authorList>
            <person name="Dridi B."/>
        </authorList>
    </citation>
    <scope>NUCLEOTIDE SEQUENCE [LARGE SCALE GENOMIC DNA]</scope>
    <source>
        <strain evidence="7">EB411</strain>
    </source>
</reference>
<dbReference type="NCBIfam" id="TIGR00011">
    <property type="entry name" value="YbaK_EbsC"/>
    <property type="match status" value="1"/>
</dbReference>